<dbReference type="Gene3D" id="3.40.50.300">
    <property type="entry name" value="P-loop containing nucleotide triphosphate hydrolases"/>
    <property type="match status" value="2"/>
</dbReference>
<dbReference type="InterPro" id="IPR050107">
    <property type="entry name" value="ABC_carbohydrate_import_ATPase"/>
</dbReference>
<protein>
    <submittedName>
        <fullName evidence="5">ABC transporter</fullName>
    </submittedName>
</protein>
<dbReference type="InterPro" id="IPR003593">
    <property type="entry name" value="AAA+_ATPase"/>
</dbReference>
<feature type="domain" description="ABC transporter" evidence="4">
    <location>
        <begin position="11"/>
        <end position="244"/>
    </location>
</feature>
<dbReference type="InterPro" id="IPR017871">
    <property type="entry name" value="ABC_transporter-like_CS"/>
</dbReference>
<proteinExistence type="predicted"/>
<organism evidence="5 6">
    <name type="scientific">Fischerella thermalis CCMEE 5318</name>
    <dbReference type="NCBI Taxonomy" id="2019666"/>
    <lineage>
        <taxon>Bacteria</taxon>
        <taxon>Bacillati</taxon>
        <taxon>Cyanobacteriota</taxon>
        <taxon>Cyanophyceae</taxon>
        <taxon>Nostocales</taxon>
        <taxon>Hapalosiphonaceae</taxon>
        <taxon>Fischerella</taxon>
    </lineage>
</organism>
<dbReference type="InterPro" id="IPR003439">
    <property type="entry name" value="ABC_transporter-like_ATP-bd"/>
</dbReference>
<evidence type="ECO:0000313" key="5">
    <source>
        <dbReference type="EMBL" id="PMB15888.1"/>
    </source>
</evidence>
<dbReference type="PROSITE" id="PS00211">
    <property type="entry name" value="ABC_TRANSPORTER_1"/>
    <property type="match status" value="2"/>
</dbReference>
<accession>A0A2N6L4N3</accession>
<reference evidence="5 6" key="1">
    <citation type="submission" date="2017-07" db="EMBL/GenBank/DDBJ databases">
        <title>Genomes of Fischerella (Mastigocladus) sp. strains.</title>
        <authorList>
            <person name="Miller S.R."/>
        </authorList>
    </citation>
    <scope>NUCLEOTIDE SEQUENCE [LARGE SCALE GENOMIC DNA]</scope>
    <source>
        <strain evidence="5 6">CCMEE 5318</strain>
    </source>
</reference>
<dbReference type="AlphaFoldDB" id="A0A2N6L4N3"/>
<evidence type="ECO:0000256" key="1">
    <source>
        <dbReference type="ARBA" id="ARBA00022741"/>
    </source>
</evidence>
<dbReference type="PANTHER" id="PTHR43790:SF4">
    <property type="entry name" value="GUANOSINE IMPORT ATP-BINDING PROTEIN NUPO"/>
    <property type="match status" value="1"/>
</dbReference>
<comment type="caution">
    <text evidence="5">The sequence shown here is derived from an EMBL/GenBank/DDBJ whole genome shotgun (WGS) entry which is preliminary data.</text>
</comment>
<dbReference type="GO" id="GO:0016887">
    <property type="term" value="F:ATP hydrolysis activity"/>
    <property type="evidence" value="ECO:0007669"/>
    <property type="project" value="InterPro"/>
</dbReference>
<dbReference type="Pfam" id="PF00005">
    <property type="entry name" value="ABC_tran"/>
    <property type="match status" value="2"/>
</dbReference>
<dbReference type="PROSITE" id="PS50893">
    <property type="entry name" value="ABC_TRANSPORTER_2"/>
    <property type="match status" value="2"/>
</dbReference>
<evidence type="ECO:0000256" key="2">
    <source>
        <dbReference type="ARBA" id="ARBA00022840"/>
    </source>
</evidence>
<dbReference type="CDD" id="cd03216">
    <property type="entry name" value="ABC_Carb_Monos_I"/>
    <property type="match status" value="1"/>
</dbReference>
<feature type="domain" description="ABC transporter" evidence="4">
    <location>
        <begin position="271"/>
        <end position="516"/>
    </location>
</feature>
<dbReference type="PANTHER" id="PTHR43790">
    <property type="entry name" value="CARBOHYDRATE TRANSPORT ATP-BINDING PROTEIN MG119-RELATED"/>
    <property type="match status" value="1"/>
</dbReference>
<name>A0A2N6L4N3_9CYAN</name>
<dbReference type="SMART" id="SM00382">
    <property type="entry name" value="AAA"/>
    <property type="match status" value="1"/>
</dbReference>
<evidence type="ECO:0000313" key="6">
    <source>
        <dbReference type="Proteomes" id="UP000235081"/>
    </source>
</evidence>
<gene>
    <name evidence="5" type="ORF">CEN46_25365</name>
</gene>
<dbReference type="SUPFAM" id="SSF52540">
    <property type="entry name" value="P-loop containing nucleoside triphosphate hydrolases"/>
    <property type="match status" value="2"/>
</dbReference>
<evidence type="ECO:0000259" key="4">
    <source>
        <dbReference type="PROSITE" id="PS50893"/>
    </source>
</evidence>
<sequence length="518" mass="56855">MQGLNGLIPRLQVRNITKSYSGFFANNQVNLTIQPGEIHALLGENGAGKSTLMKIIYGVVRPESGEIFWEGKRVDITNPAKARSLGIGMVFQHFCLFETLTVTENIALALPAGEQWNLGQVNHKIRVLSQEYGLDINPDSPVYTLSVGEKQRVEIIRCLCVATKLLILDEPTAVLTPQEIEKLFLTLQQIAASGCSILFSSHKLQEVRSLCTHATILRNGEVIAECNPQLETIDSLARMMIGEDEENRGQRGQENITLPPPPHHPTTPICFQVRDLCLESKHPLGISLQHINLQVRTGEIVGIAGVAGNGQRELLAVLSGEVICPKADMIMLGEIPIGDCDVPQRRRLGLAYIPEERLGVAIVPNMNLLENALLTGYSQGLLRNGMIRQRKLKAWTRRICDAFNVKQVGLNSLAASLSGGNLQKFIVGREIQQNPTILIAAHPSWGVDVNATATIHQAFIEMRNMGAGVLVVSEDLDELLTLCDRIGVIYKGQLSPFVPIADISREQIGRWMGGVSFV</sequence>
<keyword evidence="2" id="KW-0067">ATP-binding</keyword>
<dbReference type="InterPro" id="IPR027417">
    <property type="entry name" value="P-loop_NTPase"/>
</dbReference>
<keyword evidence="1" id="KW-0547">Nucleotide-binding</keyword>
<evidence type="ECO:0000256" key="3">
    <source>
        <dbReference type="SAM" id="MobiDB-lite"/>
    </source>
</evidence>
<dbReference type="RefSeq" id="WP_102183648.1">
    <property type="nucleotide sequence ID" value="NZ_NMQE01000917.1"/>
</dbReference>
<dbReference type="Proteomes" id="UP000235081">
    <property type="component" value="Unassembled WGS sequence"/>
</dbReference>
<dbReference type="GO" id="GO:0005524">
    <property type="term" value="F:ATP binding"/>
    <property type="evidence" value="ECO:0007669"/>
    <property type="project" value="UniProtKB-KW"/>
</dbReference>
<feature type="region of interest" description="Disordered" evidence="3">
    <location>
        <begin position="245"/>
        <end position="264"/>
    </location>
</feature>
<dbReference type="EMBL" id="NMQE01000917">
    <property type="protein sequence ID" value="PMB15888.1"/>
    <property type="molecule type" value="Genomic_DNA"/>
</dbReference>
<dbReference type="CDD" id="cd03215">
    <property type="entry name" value="ABC_Carb_Monos_II"/>
    <property type="match status" value="1"/>
</dbReference>